<dbReference type="RefSeq" id="WP_329494237.1">
    <property type="nucleotide sequence ID" value="NZ_CP108460.1"/>
</dbReference>
<evidence type="ECO:0000256" key="1">
    <source>
        <dbReference type="ARBA" id="ARBA00011900"/>
    </source>
</evidence>
<dbReference type="InterPro" id="IPR046820">
    <property type="entry name" value="MmeI_TRD"/>
</dbReference>
<dbReference type="PANTHER" id="PTHR33841">
    <property type="entry name" value="DNA METHYLTRANSFERASE YEEA-RELATED"/>
    <property type="match status" value="1"/>
</dbReference>
<evidence type="ECO:0000313" key="10">
    <source>
        <dbReference type="Proteomes" id="UP001432014"/>
    </source>
</evidence>
<dbReference type="PROSITE" id="PS00092">
    <property type="entry name" value="N6_MTASE"/>
    <property type="match status" value="1"/>
</dbReference>
<dbReference type="PANTHER" id="PTHR33841:SF1">
    <property type="entry name" value="DNA METHYLTRANSFERASE A"/>
    <property type="match status" value="1"/>
</dbReference>
<comment type="catalytic activity">
    <reaction evidence="5">
        <text>a 2'-deoxyadenosine in DNA + S-adenosyl-L-methionine = an N(6)-methyl-2'-deoxyadenosine in DNA + S-adenosyl-L-homocysteine + H(+)</text>
        <dbReference type="Rhea" id="RHEA:15197"/>
        <dbReference type="Rhea" id="RHEA-COMP:12418"/>
        <dbReference type="Rhea" id="RHEA-COMP:12419"/>
        <dbReference type="ChEBI" id="CHEBI:15378"/>
        <dbReference type="ChEBI" id="CHEBI:57856"/>
        <dbReference type="ChEBI" id="CHEBI:59789"/>
        <dbReference type="ChEBI" id="CHEBI:90615"/>
        <dbReference type="ChEBI" id="CHEBI:90616"/>
        <dbReference type="EC" id="2.1.1.72"/>
    </reaction>
</comment>
<evidence type="ECO:0000256" key="2">
    <source>
        <dbReference type="ARBA" id="ARBA00022603"/>
    </source>
</evidence>
<keyword evidence="2" id="KW-0489">Methyltransferase</keyword>
<dbReference type="Pfam" id="PF20466">
    <property type="entry name" value="MmeI_TRD"/>
    <property type="match status" value="1"/>
</dbReference>
<dbReference type="EMBL" id="CP108482">
    <property type="protein sequence ID" value="WUS59655.1"/>
    <property type="molecule type" value="Genomic_DNA"/>
</dbReference>
<evidence type="ECO:0000256" key="3">
    <source>
        <dbReference type="ARBA" id="ARBA00022679"/>
    </source>
</evidence>
<dbReference type="InterPro" id="IPR029063">
    <property type="entry name" value="SAM-dependent_MTases_sf"/>
</dbReference>
<evidence type="ECO:0000256" key="5">
    <source>
        <dbReference type="ARBA" id="ARBA00047942"/>
    </source>
</evidence>
<feature type="domain" description="Type II methyltransferase M.TaqI-like" evidence="7">
    <location>
        <begin position="730"/>
        <end position="1003"/>
    </location>
</feature>
<evidence type="ECO:0000259" key="7">
    <source>
        <dbReference type="Pfam" id="PF07669"/>
    </source>
</evidence>
<name>A0ABZ1WG70_9ACTN</name>
<evidence type="ECO:0000259" key="8">
    <source>
        <dbReference type="Pfam" id="PF20466"/>
    </source>
</evidence>
<feature type="region of interest" description="Disordered" evidence="6">
    <location>
        <begin position="1407"/>
        <end position="1436"/>
    </location>
</feature>
<dbReference type="Proteomes" id="UP001432014">
    <property type="component" value="Chromosome"/>
</dbReference>
<evidence type="ECO:0000256" key="6">
    <source>
        <dbReference type="SAM" id="MobiDB-lite"/>
    </source>
</evidence>
<accession>A0ABZ1WG70</accession>
<keyword evidence="10" id="KW-1185">Reference proteome</keyword>
<organism evidence="9 10">
    <name type="scientific">Kitasatospora herbaricolor</name>
    <dbReference type="NCBI Taxonomy" id="68217"/>
    <lineage>
        <taxon>Bacteria</taxon>
        <taxon>Bacillati</taxon>
        <taxon>Actinomycetota</taxon>
        <taxon>Actinomycetes</taxon>
        <taxon>Kitasatosporales</taxon>
        <taxon>Streptomycetaceae</taxon>
        <taxon>Kitasatospora</taxon>
    </lineage>
</organism>
<sequence>MSTTHRRSANPGLAAALAKATDGRRQHRDWLNLVDVQGPFLTLPVLLRNWPQLDAIEKGARPRLRQQHDEWQRAAGSPQGRDEWIAYLLGELLEWDDALHLGDSARSAEGEPVPDAVLDGYAVPVAAHETVLRPDFVLLDPSGDGAAPLLGTLLPPGTSPTGRVAGSTWAATHADRMAHLCRHHRVELGLVTDGRWWCLVWAPKDGVTTTAVFDTIAWNERADREVVRAWISLLRRSRFFGVEAPQLLTSLLRESLDNQEEVTEALGVQVRQAVELLVDAIGRADHETRDKGVPGLHAQGVGADQVYKGAVAVMMRVVFLLFAEERGLLPADNEVYASAYSAGRLLADLEARAQQGHESELGETTEAWHRLIALFHAVYGGVNHPALTLPAYDGSIFNPRTYWWLEGLPAPDAPEDALGGHPRLLPVDDLTVLHMLRAVQKVEIGTGKNKETRNLTFRALDVEQIGYVYEGLLSYSARRADDTYVGLVGPAGKEREVRLTELESLAAPFGLGAKAVGSGAPNLKGLAKKISDTYKEPKPGIGSAAKIEKLLAPLDETASGDALIKLLAALPDKDIAERILPFYRLLRTDLRELPVVIRSGALYVTESSLRANTGTHYTPRKLAEDVVEGALQPLVYSPGPLQTAVEKDWKLRTPDEILALKVADIAMGSAAFLVAACRYLAARLIEARAKAGDDDALAFQENAGSADAVVAVDADSDPVMIEARRQIIEHCLYGVDINPMAVEMAKLSLWLVSMDPHRPFTFLDDRLIAGDSLLGIANLQQLETVHMDPVAGRHLHKDTLFPWTERARQRVAGVAGERRAITRISGRDLKALAEKRSILATTREHISRLMLVADLTAGAALVAGGAATASVHLDSAKLAGEAVGEDVRDSDPAVQAARERALKWLDTDRPEDGFVREPVHWPLAFPEVFEQGGFDAVVGNPPFLGGQKITGSMGDAYREYLVHALGRGKRGSADLVAYFELRAHQLLSKRGQTGLIATNTLAQGDTREVGLDQIVADGVEIRRAIKSEKWPSASAVLEYCAVWTSFPVVAMNSERLLSGIVVMNGISSSLNPRSRISDKVDRLAENEGMSFQGSNILGVGFTLPVAVAWEWIAEDERYSEVLFPYINGEDLNQSPTQSGDRWVIDFQNWPLERAKTFEKPFAKVVRDVQPERAKNNDKSRREIWWRFTRPAVELRRAMDGLDRAIAIALVSKAVMPALVPTGQVFSHKLGVFASDDTALLAFLSSALHYWWALDRSSTMKADLNYSPTDVFETLPRPVLSPRLRSAGRRLDSYRRELMLARNIGLTATYNLVHDETVSDAANPDIAELRAIHREIDFATVEAYGWLDLLDETGQTPPANPTHVTTPLAHGFHPTDQGPRYTISLLARTEIIDRLRELNHERYAAEVKAGLHSKTKSTPRAKKKASPPAEDAPEPLF</sequence>
<feature type="domain" description="MmeI-like target recognition" evidence="8">
    <location>
        <begin position="1100"/>
        <end position="1278"/>
    </location>
</feature>
<reference evidence="9 10" key="1">
    <citation type="submission" date="2022-10" db="EMBL/GenBank/DDBJ databases">
        <title>The complete genomes of actinobacterial strains from the NBC collection.</title>
        <authorList>
            <person name="Joergensen T.S."/>
            <person name="Alvarez Arevalo M."/>
            <person name="Sterndorff E.B."/>
            <person name="Faurdal D."/>
            <person name="Vuksanovic O."/>
            <person name="Mourched A.-S."/>
            <person name="Charusanti P."/>
            <person name="Shaw S."/>
            <person name="Blin K."/>
            <person name="Weber T."/>
        </authorList>
    </citation>
    <scope>NUCLEOTIDE SEQUENCE [LARGE SCALE GENOMIC DNA]</scope>
    <source>
        <strain evidence="9 10">NBC_01247</strain>
    </source>
</reference>
<feature type="compositionally biased region" description="Basic residues" evidence="6">
    <location>
        <begin position="1410"/>
        <end position="1424"/>
    </location>
</feature>
<dbReference type="Pfam" id="PF07669">
    <property type="entry name" value="Eco57I"/>
    <property type="match status" value="1"/>
</dbReference>
<dbReference type="InterPro" id="IPR002052">
    <property type="entry name" value="DNA_methylase_N6_adenine_CS"/>
</dbReference>
<keyword evidence="4" id="KW-0949">S-adenosyl-L-methionine</keyword>
<protein>
    <recommendedName>
        <fullName evidence="1">site-specific DNA-methyltransferase (adenine-specific)</fullName>
        <ecNumber evidence="1">2.1.1.72</ecNumber>
    </recommendedName>
</protein>
<gene>
    <name evidence="9" type="ORF">OG469_31615</name>
</gene>
<dbReference type="PRINTS" id="PR00507">
    <property type="entry name" value="N12N6MTFRASE"/>
</dbReference>
<proteinExistence type="predicted"/>
<dbReference type="SUPFAM" id="SSF53335">
    <property type="entry name" value="S-adenosyl-L-methionine-dependent methyltransferases"/>
    <property type="match status" value="1"/>
</dbReference>
<keyword evidence="3" id="KW-0808">Transferase</keyword>
<dbReference type="InterPro" id="IPR050953">
    <property type="entry name" value="N4_N6_ade-DNA_methylase"/>
</dbReference>
<dbReference type="Gene3D" id="3.40.50.150">
    <property type="entry name" value="Vaccinia Virus protein VP39"/>
    <property type="match status" value="2"/>
</dbReference>
<dbReference type="InterPro" id="IPR011639">
    <property type="entry name" value="MethylTrfase_TaqI-like_dom"/>
</dbReference>
<dbReference type="EC" id="2.1.1.72" evidence="1"/>
<evidence type="ECO:0000313" key="9">
    <source>
        <dbReference type="EMBL" id="WUS59655.1"/>
    </source>
</evidence>
<evidence type="ECO:0000256" key="4">
    <source>
        <dbReference type="ARBA" id="ARBA00022691"/>
    </source>
</evidence>